<dbReference type="CDD" id="cd16295">
    <property type="entry name" value="TTHA0252-CPSF-like_MBL-fold"/>
    <property type="match status" value="1"/>
</dbReference>
<dbReference type="PANTHER" id="PTHR11203">
    <property type="entry name" value="CLEAVAGE AND POLYADENYLATION SPECIFICITY FACTOR FAMILY MEMBER"/>
    <property type="match status" value="1"/>
</dbReference>
<dbReference type="GO" id="GO:0016787">
    <property type="term" value="F:hydrolase activity"/>
    <property type="evidence" value="ECO:0007669"/>
    <property type="project" value="UniProtKB-KW"/>
</dbReference>
<sequence length="131" mass="14694">MHIQFCGANHEVTGSCHLLTTSKKRILVDCGMFQGGNYSEGKNFDTFPFNAGDIDILIVTHAHLDHVGRIPKLIKEGFHGKIIATKGTCHIMPLVLEDAQHIMTYNHRKFQTPILYSMEDVDKVTELCQGI</sequence>
<proteinExistence type="predicted"/>
<dbReference type="PANTHER" id="PTHR11203:SF37">
    <property type="entry name" value="INTEGRATOR COMPLEX SUBUNIT 11"/>
    <property type="match status" value="1"/>
</dbReference>
<dbReference type="Gene3D" id="3.60.15.10">
    <property type="entry name" value="Ribonuclease Z/Hydroxyacylglutathione hydrolase-like"/>
    <property type="match status" value="1"/>
</dbReference>
<dbReference type="AlphaFoldDB" id="A0A2M6P253"/>
<dbReference type="EMBL" id="PFBW01000060">
    <property type="protein sequence ID" value="PIR77629.1"/>
    <property type="molecule type" value="Genomic_DNA"/>
</dbReference>
<organism evidence="2 3">
    <name type="scientific">Candidatus Magasanikbacteria bacterium CG10_big_fil_rev_8_21_14_0_10_38_6</name>
    <dbReference type="NCBI Taxonomy" id="1974647"/>
    <lineage>
        <taxon>Bacteria</taxon>
        <taxon>Candidatus Magasanikiibacteriota</taxon>
    </lineage>
</organism>
<keyword evidence="2" id="KW-0378">Hydrolase</keyword>
<dbReference type="Pfam" id="PF00753">
    <property type="entry name" value="Lactamase_B"/>
    <property type="match status" value="1"/>
</dbReference>
<protein>
    <submittedName>
        <fullName evidence="2">MBL fold hydrolase</fullName>
    </submittedName>
</protein>
<feature type="domain" description="Metallo-beta-lactamase" evidence="1">
    <location>
        <begin position="13"/>
        <end position="98"/>
    </location>
</feature>
<dbReference type="Proteomes" id="UP000228528">
    <property type="component" value="Unassembled WGS sequence"/>
</dbReference>
<dbReference type="GO" id="GO:0004521">
    <property type="term" value="F:RNA endonuclease activity"/>
    <property type="evidence" value="ECO:0007669"/>
    <property type="project" value="TreeGrafter"/>
</dbReference>
<evidence type="ECO:0000313" key="2">
    <source>
        <dbReference type="EMBL" id="PIR77629.1"/>
    </source>
</evidence>
<name>A0A2M6P253_9BACT</name>
<dbReference type="InterPro" id="IPR001279">
    <property type="entry name" value="Metallo-B-lactamas"/>
</dbReference>
<dbReference type="InterPro" id="IPR036866">
    <property type="entry name" value="RibonucZ/Hydroxyglut_hydro"/>
</dbReference>
<dbReference type="InterPro" id="IPR050698">
    <property type="entry name" value="MBL"/>
</dbReference>
<feature type="non-terminal residue" evidence="2">
    <location>
        <position position="131"/>
    </location>
</feature>
<evidence type="ECO:0000313" key="3">
    <source>
        <dbReference type="Proteomes" id="UP000228528"/>
    </source>
</evidence>
<dbReference type="SUPFAM" id="SSF56281">
    <property type="entry name" value="Metallo-hydrolase/oxidoreductase"/>
    <property type="match status" value="1"/>
</dbReference>
<gene>
    <name evidence="2" type="ORF">COU30_01390</name>
</gene>
<accession>A0A2M6P253</accession>
<comment type="caution">
    <text evidence="2">The sequence shown here is derived from an EMBL/GenBank/DDBJ whole genome shotgun (WGS) entry which is preliminary data.</text>
</comment>
<reference evidence="3" key="1">
    <citation type="submission" date="2017-09" db="EMBL/GenBank/DDBJ databases">
        <title>Depth-based differentiation of microbial function through sediment-hosted aquifers and enrichment of novel symbionts in the deep terrestrial subsurface.</title>
        <authorList>
            <person name="Probst A.J."/>
            <person name="Ladd B."/>
            <person name="Jarett J.K."/>
            <person name="Geller-Mcgrath D.E."/>
            <person name="Sieber C.M.K."/>
            <person name="Emerson J.B."/>
            <person name="Anantharaman K."/>
            <person name="Thomas B.C."/>
            <person name="Malmstrom R."/>
            <person name="Stieglmeier M."/>
            <person name="Klingl A."/>
            <person name="Woyke T."/>
            <person name="Ryan C.M."/>
            <person name="Banfield J.F."/>
        </authorList>
    </citation>
    <scope>NUCLEOTIDE SEQUENCE [LARGE SCALE GENOMIC DNA]</scope>
</reference>
<evidence type="ECO:0000259" key="1">
    <source>
        <dbReference type="Pfam" id="PF00753"/>
    </source>
</evidence>